<sequence>MAPPKSADEILIPIFDAENAGQPLTVKWSQNLSERTAQYYGLTVDNITTGEQARIFIAAEYYKNSTKANPKHVTKFQLVDGEGFQVRLDNNFQYGQKNADGELRFIVYHDQERKPYQHRFIETALGSAGLGKANAIAEKMGFGAIGDQVGSFAKNFIGDYLHTF</sequence>
<organism evidence="1 2">
    <name type="scientific">Elsinoe australis</name>
    <dbReference type="NCBI Taxonomy" id="40998"/>
    <lineage>
        <taxon>Eukaryota</taxon>
        <taxon>Fungi</taxon>
        <taxon>Dikarya</taxon>
        <taxon>Ascomycota</taxon>
        <taxon>Pezizomycotina</taxon>
        <taxon>Dothideomycetes</taxon>
        <taxon>Dothideomycetidae</taxon>
        <taxon>Myriangiales</taxon>
        <taxon>Elsinoaceae</taxon>
        <taxon>Elsinoe</taxon>
    </lineage>
</organism>
<reference evidence="1 2" key="1">
    <citation type="submission" date="2017-05" db="EMBL/GenBank/DDBJ databases">
        <title>Draft genome sequence of Elsinoe australis.</title>
        <authorList>
            <person name="Cheng Q."/>
        </authorList>
    </citation>
    <scope>NUCLEOTIDE SEQUENCE [LARGE SCALE GENOMIC DNA]</scope>
    <source>
        <strain evidence="1 2">NL1</strain>
    </source>
</reference>
<comment type="caution">
    <text evidence="1">The sequence shown here is derived from an EMBL/GenBank/DDBJ whole genome shotgun (WGS) entry which is preliminary data.</text>
</comment>
<gene>
    <name evidence="1" type="ORF">B9Z65_6543</name>
</gene>
<evidence type="ECO:0000313" key="1">
    <source>
        <dbReference type="EMBL" id="PSK56919.1"/>
    </source>
</evidence>
<protein>
    <submittedName>
        <fullName evidence="1">Uncharacterized protein</fullName>
    </submittedName>
</protein>
<proteinExistence type="predicted"/>
<keyword evidence="2" id="KW-1185">Reference proteome</keyword>
<evidence type="ECO:0000313" key="2">
    <source>
        <dbReference type="Proteomes" id="UP000243723"/>
    </source>
</evidence>
<accession>A0A2P8A8Y4</accession>
<name>A0A2P8A8Y4_9PEZI</name>
<dbReference type="EMBL" id="NHZQ01000060">
    <property type="protein sequence ID" value="PSK56919.1"/>
    <property type="molecule type" value="Genomic_DNA"/>
</dbReference>
<dbReference type="OrthoDB" id="4537670at2759"/>
<dbReference type="AlphaFoldDB" id="A0A2P8A8Y4"/>
<dbReference type="Proteomes" id="UP000243723">
    <property type="component" value="Unassembled WGS sequence"/>
</dbReference>